<dbReference type="AlphaFoldDB" id="A0A8T1WGG8"/>
<feature type="region of interest" description="Disordered" evidence="1">
    <location>
        <begin position="323"/>
        <end position="349"/>
    </location>
</feature>
<proteinExistence type="predicted"/>
<organism evidence="2 3">
    <name type="scientific">Phytophthora pseudosyringae</name>
    <dbReference type="NCBI Taxonomy" id="221518"/>
    <lineage>
        <taxon>Eukaryota</taxon>
        <taxon>Sar</taxon>
        <taxon>Stramenopiles</taxon>
        <taxon>Oomycota</taxon>
        <taxon>Peronosporomycetes</taxon>
        <taxon>Peronosporales</taxon>
        <taxon>Peronosporaceae</taxon>
        <taxon>Phytophthora</taxon>
    </lineage>
</organism>
<dbReference type="Proteomes" id="UP000694044">
    <property type="component" value="Unassembled WGS sequence"/>
</dbReference>
<dbReference type="EMBL" id="JAGDFM010000012">
    <property type="protein sequence ID" value="KAG7392285.1"/>
    <property type="molecule type" value="Genomic_DNA"/>
</dbReference>
<reference evidence="2" key="1">
    <citation type="submission" date="2021-02" db="EMBL/GenBank/DDBJ databases">
        <authorList>
            <person name="Palmer J.M."/>
        </authorList>
    </citation>
    <scope>NUCLEOTIDE SEQUENCE</scope>
    <source>
        <strain evidence="2">SCRP734</strain>
    </source>
</reference>
<keyword evidence="3" id="KW-1185">Reference proteome</keyword>
<protein>
    <submittedName>
        <fullName evidence="2">Uncharacterized protein</fullName>
    </submittedName>
</protein>
<sequence>MSTTLYASYERQERRRLKRKREQFTAEPRGFIRNTKQKTVALQNLAALMNEATNEGVALSKRLKLALDMREKMFRLDVHEVVRLMSTQQHLIVKLADALLHTAYVPLQLLLFMSLTALLSTLNGTRSEQTATVRQRLRENVRDLDKVLLSALPVDEVVEVIDPGNALWVRKQVNALNRSSKVCRTYILRKCWVSSCGKDKLMPIAVDKWLDLGGTTLTFYHQLPRETILYNIPYASVVALDFDEANSLAFVYIQQVLGLGGINLVAFVVETAEFTELRTTLSAVRPENATLRHTRKSAVIHAVHLKTTTTSFQHCVRENKGQLPLGSPGAHSMSSMRSAARTDQLTKSS</sequence>
<gene>
    <name evidence="2" type="ORF">PHYPSEUDO_001389</name>
</gene>
<evidence type="ECO:0000313" key="2">
    <source>
        <dbReference type="EMBL" id="KAG7392285.1"/>
    </source>
</evidence>
<evidence type="ECO:0000256" key="1">
    <source>
        <dbReference type="SAM" id="MobiDB-lite"/>
    </source>
</evidence>
<feature type="compositionally biased region" description="Low complexity" evidence="1">
    <location>
        <begin position="332"/>
        <end position="341"/>
    </location>
</feature>
<accession>A0A8T1WGG8</accession>
<name>A0A8T1WGG8_9STRA</name>
<dbReference type="OrthoDB" id="127955at2759"/>
<comment type="caution">
    <text evidence="2">The sequence shown here is derived from an EMBL/GenBank/DDBJ whole genome shotgun (WGS) entry which is preliminary data.</text>
</comment>
<evidence type="ECO:0000313" key="3">
    <source>
        <dbReference type="Proteomes" id="UP000694044"/>
    </source>
</evidence>